<evidence type="ECO:0000313" key="1">
    <source>
        <dbReference type="EMBL" id="KAF0697216.1"/>
    </source>
</evidence>
<dbReference type="Proteomes" id="UP000478052">
    <property type="component" value="Unassembled WGS sequence"/>
</dbReference>
<dbReference type="OrthoDB" id="10023262at2759"/>
<gene>
    <name evidence="1" type="ORF">FWK35_00037779</name>
</gene>
<protein>
    <submittedName>
        <fullName evidence="1">Uncharacterized protein</fullName>
    </submittedName>
</protein>
<sequence length="185" mass="21280">MSKNNPYPQKFRQEWKSNSLLKDWLEETDDKTLAKCKFCNSTIVARFSDLCAHSNTKKHMKSSEPFSSARQNKLPFRNNSNETKLKCANVKSRMALFICCHCSIRLIDHLTDITKSCFKSYVVADNVRNHQIQKTVVSTFLNMIELEAGNAVSVVKGLKHTLSVYDLDLQNIRGIWVVIMPAFFR</sequence>
<accession>A0A6G0VP15</accession>
<dbReference type="AlphaFoldDB" id="A0A6G0VP15"/>
<organism evidence="1 2">
    <name type="scientific">Aphis craccivora</name>
    <name type="common">Cowpea aphid</name>
    <dbReference type="NCBI Taxonomy" id="307492"/>
    <lineage>
        <taxon>Eukaryota</taxon>
        <taxon>Metazoa</taxon>
        <taxon>Ecdysozoa</taxon>
        <taxon>Arthropoda</taxon>
        <taxon>Hexapoda</taxon>
        <taxon>Insecta</taxon>
        <taxon>Pterygota</taxon>
        <taxon>Neoptera</taxon>
        <taxon>Paraneoptera</taxon>
        <taxon>Hemiptera</taxon>
        <taxon>Sternorrhyncha</taxon>
        <taxon>Aphidomorpha</taxon>
        <taxon>Aphidoidea</taxon>
        <taxon>Aphididae</taxon>
        <taxon>Aphidini</taxon>
        <taxon>Aphis</taxon>
        <taxon>Aphis</taxon>
    </lineage>
</organism>
<name>A0A6G0VP15_APHCR</name>
<comment type="caution">
    <text evidence="1">The sequence shown here is derived from an EMBL/GenBank/DDBJ whole genome shotgun (WGS) entry which is preliminary data.</text>
</comment>
<feature type="non-terminal residue" evidence="1">
    <location>
        <position position="185"/>
    </location>
</feature>
<reference evidence="1 2" key="1">
    <citation type="submission" date="2019-08" db="EMBL/GenBank/DDBJ databases">
        <title>Whole genome of Aphis craccivora.</title>
        <authorList>
            <person name="Voronova N.V."/>
            <person name="Shulinski R.S."/>
            <person name="Bandarenka Y.V."/>
            <person name="Zhorov D.G."/>
            <person name="Warner D."/>
        </authorList>
    </citation>
    <scope>NUCLEOTIDE SEQUENCE [LARGE SCALE GENOMIC DNA]</scope>
    <source>
        <strain evidence="1">180601</strain>
        <tissue evidence="1">Whole Body</tissue>
    </source>
</reference>
<proteinExistence type="predicted"/>
<evidence type="ECO:0000313" key="2">
    <source>
        <dbReference type="Proteomes" id="UP000478052"/>
    </source>
</evidence>
<dbReference type="EMBL" id="VUJU01015088">
    <property type="protein sequence ID" value="KAF0697216.1"/>
    <property type="molecule type" value="Genomic_DNA"/>
</dbReference>
<keyword evidence="2" id="KW-1185">Reference proteome</keyword>